<organism evidence="2 3">
    <name type="scientific">Candida albicans (strain SC5314 / ATCC MYA-2876)</name>
    <name type="common">Yeast</name>
    <dbReference type="NCBI Taxonomy" id="237561"/>
    <lineage>
        <taxon>Eukaryota</taxon>
        <taxon>Fungi</taxon>
        <taxon>Dikarya</taxon>
        <taxon>Ascomycota</taxon>
        <taxon>Saccharomycotina</taxon>
        <taxon>Pichiomycetes</taxon>
        <taxon>Debaryomycetaceae</taxon>
        <taxon>Candida/Lodderomyces clade</taxon>
        <taxon>Candida</taxon>
    </lineage>
</organism>
<reference evidence="2 3" key="1">
    <citation type="journal article" date="2004" name="Proc. Natl. Acad. Sci. U.S.A.">
        <title>The diploid genome sequence of Candida albicans.</title>
        <authorList>
            <person name="Jones T."/>
            <person name="Federspiel N.A."/>
            <person name="Chibana H."/>
            <person name="Dungan J."/>
            <person name="Kalman S."/>
            <person name="Magee B.B."/>
            <person name="Newport G."/>
            <person name="Thorstenson Y.R."/>
            <person name="Agabian N."/>
            <person name="Magee P.T."/>
            <person name="Davis R.W."/>
            <person name="Scherer S."/>
        </authorList>
    </citation>
    <scope>NUCLEOTIDE SEQUENCE [LARGE SCALE GENOMIC DNA]</scope>
    <source>
        <strain evidence="3">SC5314 / ATCC MYA-2876</strain>
    </source>
</reference>
<dbReference type="EMBL" id="CP017630">
    <property type="protein sequence ID" value="AOW31276.1"/>
    <property type="molecule type" value="Genomic_DNA"/>
</dbReference>
<dbReference type="RefSeq" id="XP_019331091.1">
    <property type="nucleotide sequence ID" value="XM_019475546.1"/>
</dbReference>
<dbReference type="eggNOG" id="ENOG502S2TF">
    <property type="taxonomic scope" value="Eukaryota"/>
</dbReference>
<dbReference type="AlphaFoldDB" id="A0A1D8PT15"/>
<dbReference type="SMR" id="A0A1D8PT15"/>
<evidence type="ECO:0000313" key="2">
    <source>
        <dbReference type="EMBL" id="AOW31276.1"/>
    </source>
</evidence>
<accession>A0A1D8PT15</accession>
<name>A0A1D8PT15_CANAL</name>
<reference evidence="2 3" key="2">
    <citation type="journal article" date="2007" name="Genome Biol.">
        <title>Assembly of the Candida albicans genome into sixteen supercontigs aligned on the eight chromosomes.</title>
        <authorList>
            <person name="van het Hoog M."/>
            <person name="Rast T.J."/>
            <person name="Martchenko M."/>
            <person name="Grindle S."/>
            <person name="Dignard D."/>
            <person name="Hogues H."/>
            <person name="Cuomo C."/>
            <person name="Berriman M."/>
            <person name="Scherer S."/>
            <person name="Magee B.B."/>
            <person name="Whiteway M."/>
            <person name="Chibana H."/>
            <person name="Nantel A."/>
            <person name="Magee P.T."/>
        </authorList>
    </citation>
    <scope>GENOME REANNOTATION</scope>
    <source>
        <strain evidence="3">SC5314 / ATCC MYA-2876</strain>
    </source>
</reference>
<dbReference type="CGD" id="CAL0000174596">
    <property type="gene designation" value="orf19.13266"/>
</dbReference>
<protein>
    <recommendedName>
        <fullName evidence="4">Meiosis protein 5</fullName>
    </recommendedName>
</protein>
<dbReference type="STRING" id="237561.A0A1D8PT15"/>
<keyword evidence="3" id="KW-1185">Reference proteome</keyword>
<evidence type="ECO:0000313" key="1">
    <source>
        <dbReference type="CGD" id="CAL0000174596"/>
    </source>
</evidence>
<evidence type="ECO:0008006" key="4">
    <source>
        <dbReference type="Google" id="ProtNLM"/>
    </source>
</evidence>
<dbReference type="GeneID" id="3647590"/>
<dbReference type="OrthoDB" id="27934at2759"/>
<proteinExistence type="predicted"/>
<dbReference type="FunCoup" id="A0A1D8PT15">
    <property type="interactions" value="16"/>
</dbReference>
<evidence type="ECO:0000313" key="3">
    <source>
        <dbReference type="Proteomes" id="UP000000559"/>
    </source>
</evidence>
<dbReference type="KEGG" id="cal:CAALFM_CR05580CA"/>
<dbReference type="Gene3D" id="6.10.140.1020">
    <property type="match status" value="1"/>
</dbReference>
<dbReference type="Proteomes" id="UP000000559">
    <property type="component" value="Chromosome R"/>
</dbReference>
<gene>
    <name evidence="2" type="ordered locus">CAALFM_CR05580CA</name>
    <name evidence="1" type="ordered locus">orf19.13266</name>
</gene>
<sequence length="184" mass="21967">MKSNQSKPTTLNSKNLRKYKPLIKKKQLSDKEVSLDKQLNYWRKQKDTLTKATTYLKEQANINQLIDKYSAIAQMASNYLYNEYCLKFTKLGGYANWQLQQWKENQSNNVDYELESLYSSYFDSEEFNQLSDLEKREIMLDYEEKFGRDDNNEENIPVFTDVFTMKDLYSILNLDYELVYPPSK</sequence>
<dbReference type="VEuPathDB" id="FungiDB:CR_05580C_A"/>
<dbReference type="InParanoid" id="A0A1D8PT15"/>
<reference evidence="2 3" key="3">
    <citation type="journal article" date="2013" name="Genome Biol.">
        <title>Assembly of a phased diploid Candida albicans genome facilitates allele-specific measurements and provides a simple model for repeat and indel structure.</title>
        <authorList>
            <person name="Muzzey D."/>
            <person name="Schwartz K."/>
            <person name="Weissman J.S."/>
            <person name="Sherlock G."/>
        </authorList>
    </citation>
    <scope>NUCLEOTIDE SEQUENCE [LARGE SCALE GENOMIC DNA]</scope>
    <source>
        <strain evidence="3">SC5314 / ATCC MYA-2876</strain>
    </source>
</reference>